<evidence type="ECO:0000256" key="1">
    <source>
        <dbReference type="SAM" id="SignalP"/>
    </source>
</evidence>
<feature type="signal peptide" evidence="1">
    <location>
        <begin position="1"/>
        <end position="32"/>
    </location>
</feature>
<evidence type="ECO:0000313" key="3">
    <source>
        <dbReference type="Proteomes" id="UP000295181"/>
    </source>
</evidence>
<comment type="caution">
    <text evidence="2">The sequence shown here is derived from an EMBL/GenBank/DDBJ whole genome shotgun (WGS) entry which is preliminary data.</text>
</comment>
<feature type="chain" id="PRO_5020362261" description="S-layer protein" evidence="1">
    <location>
        <begin position="33"/>
        <end position="521"/>
    </location>
</feature>
<sequence length="521" mass="56071">MNLRVKRSIFLSVAILGLTVAGGSLMGQSASAKTYAKIASNETLTIPVSSRNVNFTGTKALYTKVGTLRGARVVATRSTLRSLASSKDSRDNVRTYRVAVTNRGSVYYKVVTFDGQYRGWIYGGKSTGNFSGGVTKYATFNNQGLSALTTAQQNATYKITTPGTANNGKSVTYKAPSWTQYKVGRAITDSSPYANTNFKIDQVGTRTRENDQWVHIYDPNNSNSPAAGWILMSGLTQNQVIVNPDAKNLTINLIKPDGTTFKTIKWTTATAVAGQTVGTSQSNNAQWILNSNDQADIQTQINTQLSGSSYQIADNKLSASQIDNIARGTFGGQVNIQLTAVNTTVPSIINPQIAIDGNFREMEPLTGVDSEYGTAKVTFKLGDQSKEIQLSAGDVAAQKESDKDSLVYQLKHMDGTARKAAVEQINADFYNAAIKQYSSKGVVLDKFVGTKGSTYSAAELGTYLNDNLSTLTTPKYPSFDADGNVTYKTVTLHLLMGDIFGGTYGTPTGALYVCDAYKPEA</sequence>
<name>A0A4R5NU77_LENBU</name>
<dbReference type="Proteomes" id="UP000295181">
    <property type="component" value="Unassembled WGS sequence"/>
</dbReference>
<evidence type="ECO:0008006" key="4">
    <source>
        <dbReference type="Google" id="ProtNLM"/>
    </source>
</evidence>
<accession>A0A4R5NU77</accession>
<dbReference type="EMBL" id="PUFP01000005">
    <property type="protein sequence ID" value="TDG81186.1"/>
    <property type="molecule type" value="Genomic_DNA"/>
</dbReference>
<dbReference type="AlphaFoldDB" id="A0A4R5NU77"/>
<protein>
    <recommendedName>
        <fullName evidence="4">S-layer protein</fullName>
    </recommendedName>
</protein>
<reference evidence="2 3" key="1">
    <citation type="journal article" date="2019" name="Appl. Microbiol. Biotechnol.">
        <title>Uncovering carbohydrate metabolism through a genotype-phenotype association study of 56 lactic acid bacteria genomes.</title>
        <authorList>
            <person name="Buron-Moles G."/>
            <person name="Chailyan A."/>
            <person name="Dolejs I."/>
            <person name="Forster J."/>
            <person name="Miks M.H."/>
        </authorList>
    </citation>
    <scope>NUCLEOTIDE SEQUENCE [LARGE SCALE GENOMIC DNA]</scope>
    <source>
        <strain evidence="2 3">ATCC 4005</strain>
    </source>
</reference>
<keyword evidence="1" id="KW-0732">Signal</keyword>
<gene>
    <name evidence="2" type="ORF">C5L32_001841</name>
</gene>
<organism evidence="2 3">
    <name type="scientific">Lentilactobacillus buchneri DSM 20057</name>
    <dbReference type="NCBI Taxonomy" id="1423728"/>
    <lineage>
        <taxon>Bacteria</taxon>
        <taxon>Bacillati</taxon>
        <taxon>Bacillota</taxon>
        <taxon>Bacilli</taxon>
        <taxon>Lactobacillales</taxon>
        <taxon>Lactobacillaceae</taxon>
        <taxon>Lentilactobacillus</taxon>
    </lineage>
</organism>
<evidence type="ECO:0000313" key="2">
    <source>
        <dbReference type="EMBL" id="TDG81186.1"/>
    </source>
</evidence>
<proteinExistence type="predicted"/>